<gene>
    <name evidence="1" type="ORF">JWV37_08520</name>
</gene>
<dbReference type="EMBL" id="JAFHKK010000018">
    <property type="protein sequence ID" value="MBN2964823.1"/>
    <property type="molecule type" value="Genomic_DNA"/>
</dbReference>
<name>A0ABS2WTW9_9BACT</name>
<dbReference type="Proteomes" id="UP000703590">
    <property type="component" value="Unassembled WGS sequence"/>
</dbReference>
<protein>
    <submittedName>
        <fullName evidence="1">Uncharacterized protein</fullName>
    </submittedName>
</protein>
<evidence type="ECO:0000313" key="1">
    <source>
        <dbReference type="EMBL" id="MBN2964823.1"/>
    </source>
</evidence>
<reference evidence="1" key="2">
    <citation type="submission" date="2021-02" db="EMBL/GenBank/DDBJ databases">
        <authorList>
            <person name="Merkel A.Y."/>
        </authorList>
    </citation>
    <scope>NUCLEOTIDE SEQUENCE</scope>
    <source>
        <strain evidence="1">T05b</strain>
    </source>
</reference>
<sequence length="56" mass="6057">MIYLSGIMLRLAAGALYRLAYCFTHLGGGDTKHAISFSPRESLASVGAFAAEKWVH</sequence>
<reference evidence="1" key="1">
    <citation type="submission" date="2021-02" db="EMBL/GenBank/DDBJ databases">
        <title>Sulfurospirillum tamanensis sp. nov.</title>
        <authorList>
            <person name="Frolova A."/>
            <person name="Merkel A."/>
            <person name="Slobodkin A."/>
        </authorList>
    </citation>
    <scope>NUCLEOTIDE SEQUENCE</scope>
    <source>
        <strain evidence="1">T05b</strain>
    </source>
</reference>
<organism evidence="1 2">
    <name type="scientific">Sulfurospirillum tamanense</name>
    <dbReference type="NCBI Taxonomy" id="2813362"/>
    <lineage>
        <taxon>Bacteria</taxon>
        <taxon>Pseudomonadati</taxon>
        <taxon>Campylobacterota</taxon>
        <taxon>Epsilonproteobacteria</taxon>
        <taxon>Campylobacterales</taxon>
        <taxon>Sulfurospirillaceae</taxon>
        <taxon>Sulfurospirillum</taxon>
    </lineage>
</organism>
<comment type="caution">
    <text evidence="1">The sequence shown here is derived from an EMBL/GenBank/DDBJ whole genome shotgun (WGS) entry which is preliminary data.</text>
</comment>
<keyword evidence="2" id="KW-1185">Reference proteome</keyword>
<proteinExistence type="predicted"/>
<accession>A0ABS2WTW9</accession>
<dbReference type="RefSeq" id="WP_205459372.1">
    <property type="nucleotide sequence ID" value="NZ_JAFHKK010000018.1"/>
</dbReference>
<evidence type="ECO:0000313" key="2">
    <source>
        <dbReference type="Proteomes" id="UP000703590"/>
    </source>
</evidence>